<dbReference type="PANTHER" id="PTHR31761:SF1">
    <property type="entry name" value="LARGE RIBOSOMAL SUBUNIT PROTEIN ML64"/>
    <property type="match status" value="1"/>
</dbReference>
<dbReference type="EMBL" id="BLXT01002484">
    <property type="protein sequence ID" value="GFN95045.1"/>
    <property type="molecule type" value="Genomic_DNA"/>
</dbReference>
<keyword evidence="9" id="KW-0131">Cell cycle</keyword>
<evidence type="ECO:0000256" key="3">
    <source>
        <dbReference type="ARBA" id="ARBA00005421"/>
    </source>
</evidence>
<keyword evidence="7" id="KW-0539">Nucleus</keyword>
<gene>
    <name evidence="16" type="ORF">PoB_002155100</name>
</gene>
<dbReference type="AlphaFoldDB" id="A0AAV3Z6U9"/>
<organism evidence="16 17">
    <name type="scientific">Plakobranchus ocellatus</name>
    <dbReference type="NCBI Taxonomy" id="259542"/>
    <lineage>
        <taxon>Eukaryota</taxon>
        <taxon>Metazoa</taxon>
        <taxon>Spiralia</taxon>
        <taxon>Lophotrochozoa</taxon>
        <taxon>Mollusca</taxon>
        <taxon>Gastropoda</taxon>
        <taxon>Heterobranchia</taxon>
        <taxon>Euthyneura</taxon>
        <taxon>Panpulmonata</taxon>
        <taxon>Sacoglossa</taxon>
        <taxon>Placobranchoidea</taxon>
        <taxon>Plakobranchidae</taxon>
        <taxon>Plakobranchus</taxon>
    </lineage>
</organism>
<dbReference type="Pfam" id="PF10147">
    <property type="entry name" value="CR6_interact"/>
    <property type="match status" value="1"/>
</dbReference>
<dbReference type="GO" id="GO:0005840">
    <property type="term" value="C:ribosome"/>
    <property type="evidence" value="ECO:0007669"/>
    <property type="project" value="UniProtKB-KW"/>
</dbReference>
<dbReference type="GO" id="GO:0005739">
    <property type="term" value="C:mitochondrion"/>
    <property type="evidence" value="ECO:0007669"/>
    <property type="project" value="UniProtKB-SubCell"/>
</dbReference>
<evidence type="ECO:0000256" key="1">
    <source>
        <dbReference type="ARBA" id="ARBA00004123"/>
    </source>
</evidence>
<dbReference type="Gene3D" id="6.10.280.120">
    <property type="entry name" value="Growth arrest and DNA-damage-inducible proteins-interacting protein 1"/>
    <property type="match status" value="1"/>
</dbReference>
<sequence>MVVYKFIVESKVASRQVLIDLYRNLFKTGCLNSTQLILRKKSTTTNSLEDRAESDYQISDDSDLELNTEDLRNVSRLTPNQFKHYHGLPPDMPYKDLIHKRHRYAAYGSASGENPRIMWPSRSTILAMEEEEKEEGSKALIERLKEVQMEQEAAEEEKLERRKRIEQNMAQMPKWIAEYWQKQTQAHKEAAVRAAKKEALLEEARDYFGYKVQANDPKFQQMVEEKEEKEKAEAKKRKKEDKAKKLAARMAQEMAKVSKSAEKASS</sequence>
<evidence type="ECO:0000256" key="15">
    <source>
        <dbReference type="SAM" id="MobiDB-lite"/>
    </source>
</evidence>
<evidence type="ECO:0000256" key="8">
    <source>
        <dbReference type="ARBA" id="ARBA00023274"/>
    </source>
</evidence>
<dbReference type="InterPro" id="IPR043035">
    <property type="entry name" value="Ribosomal_mL64_sf"/>
</dbReference>
<comment type="subcellular location">
    <subcellularLocation>
        <location evidence="2">Mitochondrion</location>
    </subcellularLocation>
    <subcellularLocation>
        <location evidence="1">Nucleus</location>
    </subcellularLocation>
</comment>
<keyword evidence="8" id="KW-0687">Ribonucleoprotein</keyword>
<evidence type="ECO:0000256" key="7">
    <source>
        <dbReference type="ARBA" id="ARBA00023242"/>
    </source>
</evidence>
<comment type="function">
    <text evidence="13">Acts as a negative regulator of G1 to S cell cycle phase progression by inhibiting cyclin-dependent kinases. Inhibitory effects are additive with GADD45 proteins but also occur in the absence of GADD45 proteins. Acts as a repressor of the orphan nuclear receptor NR4A1 by inhibiting AB domain-mediated transcriptional activity. May be involved in the hormone-mediated regulation of NR4A1 transcriptional activity. May play a role in mitochondrial protein synthesis.</text>
</comment>
<feature type="coiled-coil region" evidence="14">
    <location>
        <begin position="137"/>
        <end position="169"/>
    </location>
</feature>
<dbReference type="GO" id="GO:1990904">
    <property type="term" value="C:ribonucleoprotein complex"/>
    <property type="evidence" value="ECO:0007669"/>
    <property type="project" value="UniProtKB-KW"/>
</dbReference>
<protein>
    <recommendedName>
        <fullName evidence="11">Large ribosomal subunit protein mL64</fullName>
    </recommendedName>
    <alternativeName>
        <fullName evidence="10">39S ribosomal protein L59, mitochondrial</fullName>
    </alternativeName>
    <alternativeName>
        <fullName evidence="12">Growth arrest and DNA damage-inducible proteins-interacting protein 1</fullName>
    </alternativeName>
</protein>
<name>A0AAV3Z6U9_9GAST</name>
<evidence type="ECO:0000256" key="9">
    <source>
        <dbReference type="ARBA" id="ARBA00023306"/>
    </source>
</evidence>
<evidence type="ECO:0000256" key="14">
    <source>
        <dbReference type="SAM" id="Coils"/>
    </source>
</evidence>
<dbReference type="InterPro" id="IPR018472">
    <property type="entry name" value="Ribosomal_mL64"/>
</dbReference>
<evidence type="ECO:0000256" key="6">
    <source>
        <dbReference type="ARBA" id="ARBA00023128"/>
    </source>
</evidence>
<feature type="compositionally biased region" description="Basic and acidic residues" evidence="15">
    <location>
        <begin position="223"/>
        <end position="233"/>
    </location>
</feature>
<evidence type="ECO:0000256" key="5">
    <source>
        <dbReference type="ARBA" id="ARBA00023054"/>
    </source>
</evidence>
<evidence type="ECO:0000256" key="13">
    <source>
        <dbReference type="ARBA" id="ARBA00060144"/>
    </source>
</evidence>
<keyword evidence="5 14" id="KW-0175">Coiled coil</keyword>
<comment type="similarity">
    <text evidence="3">Belongs to the mitochondrion-specific ribosomal protein mL64 family.</text>
</comment>
<evidence type="ECO:0000256" key="10">
    <source>
        <dbReference type="ARBA" id="ARBA00030700"/>
    </source>
</evidence>
<evidence type="ECO:0000313" key="17">
    <source>
        <dbReference type="Proteomes" id="UP000735302"/>
    </source>
</evidence>
<feature type="region of interest" description="Disordered" evidence="15">
    <location>
        <begin position="221"/>
        <end position="266"/>
    </location>
</feature>
<evidence type="ECO:0000256" key="11">
    <source>
        <dbReference type="ARBA" id="ARBA00035184"/>
    </source>
</evidence>
<dbReference type="Proteomes" id="UP000735302">
    <property type="component" value="Unassembled WGS sequence"/>
</dbReference>
<evidence type="ECO:0000313" key="16">
    <source>
        <dbReference type="EMBL" id="GFN95045.1"/>
    </source>
</evidence>
<dbReference type="PANTHER" id="PTHR31761">
    <property type="entry name" value="GROWTH ARREST AND DNA DAMAGE-INDUCIBLE PROTEINS-INTERACTING PROTEIN 1 GADD45GIP1"/>
    <property type="match status" value="1"/>
</dbReference>
<comment type="caution">
    <text evidence="16">The sequence shown here is derived from an EMBL/GenBank/DDBJ whole genome shotgun (WGS) entry which is preliminary data.</text>
</comment>
<evidence type="ECO:0000256" key="4">
    <source>
        <dbReference type="ARBA" id="ARBA00022980"/>
    </source>
</evidence>
<proteinExistence type="inferred from homology"/>
<dbReference type="GO" id="GO:0005634">
    <property type="term" value="C:nucleus"/>
    <property type="evidence" value="ECO:0007669"/>
    <property type="project" value="UniProtKB-SubCell"/>
</dbReference>
<evidence type="ECO:0000256" key="12">
    <source>
        <dbReference type="ARBA" id="ARBA00035485"/>
    </source>
</evidence>
<keyword evidence="17" id="KW-1185">Reference proteome</keyword>
<accession>A0AAV3Z6U9</accession>
<reference evidence="16 17" key="1">
    <citation type="journal article" date="2021" name="Elife">
        <title>Chloroplast acquisition without the gene transfer in kleptoplastic sea slugs, Plakobranchus ocellatus.</title>
        <authorList>
            <person name="Maeda T."/>
            <person name="Takahashi S."/>
            <person name="Yoshida T."/>
            <person name="Shimamura S."/>
            <person name="Takaki Y."/>
            <person name="Nagai Y."/>
            <person name="Toyoda A."/>
            <person name="Suzuki Y."/>
            <person name="Arimoto A."/>
            <person name="Ishii H."/>
            <person name="Satoh N."/>
            <person name="Nishiyama T."/>
            <person name="Hasebe M."/>
            <person name="Maruyama T."/>
            <person name="Minagawa J."/>
            <person name="Obokata J."/>
            <person name="Shigenobu S."/>
        </authorList>
    </citation>
    <scope>NUCLEOTIDE SEQUENCE [LARGE SCALE GENOMIC DNA]</scope>
</reference>
<keyword evidence="4" id="KW-0689">Ribosomal protein</keyword>
<evidence type="ECO:0000256" key="2">
    <source>
        <dbReference type="ARBA" id="ARBA00004173"/>
    </source>
</evidence>
<keyword evidence="6" id="KW-0496">Mitochondrion</keyword>